<dbReference type="InterPro" id="IPR028098">
    <property type="entry name" value="Glyco_trans_4-like_N"/>
</dbReference>
<organism evidence="6 7">
    <name type="scientific">Moorena producens (strain JHB)</name>
    <dbReference type="NCBI Taxonomy" id="1454205"/>
    <lineage>
        <taxon>Bacteria</taxon>
        <taxon>Bacillati</taxon>
        <taxon>Cyanobacteriota</taxon>
        <taxon>Cyanophyceae</taxon>
        <taxon>Coleofasciculales</taxon>
        <taxon>Coleofasciculaceae</taxon>
        <taxon>Moorena</taxon>
    </lineage>
</organism>
<comment type="similarity">
    <text evidence="1">Belongs to the glycosyltransferase group 1 family. Glycosyltransferase 4 subfamily.</text>
</comment>
<sequence>MPPKRFGSPLEPQMPTKTKRSYKVAIVHPSAGVNWSGGTENFAIELTHHLSPYFEVELLAGAPCSPFYYPAGGIPRTKARQILRNPLVNSVFRSVSTHPDMVIEHLSSFIPCAMRLLRKPADLIFPCNDYGGLAMAAFVRALIGTPILFKAHTGLTGGGQSLARSLRFCPNHLVVFSETMADFVDKQRPNQPVTIIPNGVDMDRFKPEGNQIDLGLNKPIVLCVASLNHNDHKRVELTIRAIAKLPYGSLLICGDGPDREYFQALGEELLGANRFAIQTFPFNQMPEVYRYGNLFTLPSIDEPFANAYLQAMSSGLGVVTTDDEIRRYMIGDAGIVCDVTNPDVYAGAIAQALSKDWKTKARKNGMRFSWDMVALRYRDLIMQMISQSSLD</sequence>
<evidence type="ECO:0000256" key="2">
    <source>
        <dbReference type="ARBA" id="ARBA00022676"/>
    </source>
</evidence>
<evidence type="ECO:0000259" key="4">
    <source>
        <dbReference type="Pfam" id="PF00534"/>
    </source>
</evidence>
<accession>A0A1D9G1E0</accession>
<feature type="domain" description="Glycosyl transferase family 1" evidence="4">
    <location>
        <begin position="214"/>
        <end position="358"/>
    </location>
</feature>
<dbReference type="SUPFAM" id="SSF53756">
    <property type="entry name" value="UDP-Glycosyltransferase/glycogen phosphorylase"/>
    <property type="match status" value="1"/>
</dbReference>
<dbReference type="EC" id="2.4.-.-" evidence="6"/>
<dbReference type="PANTHER" id="PTHR12526">
    <property type="entry name" value="GLYCOSYLTRANSFERASE"/>
    <property type="match status" value="1"/>
</dbReference>
<dbReference type="InterPro" id="IPR001296">
    <property type="entry name" value="Glyco_trans_1"/>
</dbReference>
<dbReference type="AlphaFoldDB" id="A0A1D9G1E0"/>
<dbReference type="GO" id="GO:0016757">
    <property type="term" value="F:glycosyltransferase activity"/>
    <property type="evidence" value="ECO:0007669"/>
    <property type="project" value="UniProtKB-KW"/>
</dbReference>
<keyword evidence="2 6" id="KW-0328">Glycosyltransferase</keyword>
<reference evidence="7" key="1">
    <citation type="submission" date="2016-10" db="EMBL/GenBank/DDBJ databases">
        <title>Comparative genomics uncovers the prolific and rare metabolic potential of the cyanobacterial genus Moorea.</title>
        <authorList>
            <person name="Leao T."/>
            <person name="Castelao G."/>
            <person name="Korobeynikov A."/>
            <person name="Monroe E.A."/>
            <person name="Podell S."/>
            <person name="Glukhov E."/>
            <person name="Allen E."/>
            <person name="Gerwick W.H."/>
            <person name="Gerwick L."/>
        </authorList>
    </citation>
    <scope>NUCLEOTIDE SEQUENCE [LARGE SCALE GENOMIC DNA]</scope>
    <source>
        <strain evidence="7">JHB</strain>
    </source>
</reference>
<protein>
    <submittedName>
        <fullName evidence="6">Glycosyltransferase</fullName>
        <ecNumber evidence="6">2.4.-.-</ecNumber>
    </submittedName>
</protein>
<dbReference type="Gene3D" id="3.40.50.2000">
    <property type="entry name" value="Glycogen Phosphorylase B"/>
    <property type="match status" value="2"/>
</dbReference>
<evidence type="ECO:0000256" key="1">
    <source>
        <dbReference type="ARBA" id="ARBA00009481"/>
    </source>
</evidence>
<dbReference type="PANTHER" id="PTHR12526:SF640">
    <property type="entry name" value="COLANIC ACID BIOSYNTHESIS GLYCOSYLTRANSFERASE WCAL-RELATED"/>
    <property type="match status" value="1"/>
</dbReference>
<evidence type="ECO:0000256" key="3">
    <source>
        <dbReference type="ARBA" id="ARBA00022679"/>
    </source>
</evidence>
<evidence type="ECO:0000313" key="6">
    <source>
        <dbReference type="EMBL" id="AOY81438.1"/>
    </source>
</evidence>
<dbReference type="Pfam" id="PF13439">
    <property type="entry name" value="Glyco_transf_4"/>
    <property type="match status" value="1"/>
</dbReference>
<evidence type="ECO:0000313" key="7">
    <source>
        <dbReference type="Proteomes" id="UP000176944"/>
    </source>
</evidence>
<evidence type="ECO:0000259" key="5">
    <source>
        <dbReference type="Pfam" id="PF13439"/>
    </source>
</evidence>
<name>A0A1D9G1E0_MOOP1</name>
<dbReference type="EMBL" id="CP017708">
    <property type="protein sequence ID" value="AOY81438.1"/>
    <property type="molecule type" value="Genomic_DNA"/>
</dbReference>
<gene>
    <name evidence="6" type="ORF">BJP36_17500</name>
</gene>
<dbReference type="Pfam" id="PF00534">
    <property type="entry name" value="Glycos_transf_1"/>
    <property type="match status" value="1"/>
</dbReference>
<keyword evidence="3 6" id="KW-0808">Transferase</keyword>
<dbReference type="Proteomes" id="UP000176944">
    <property type="component" value="Chromosome"/>
</dbReference>
<proteinExistence type="inferred from homology"/>
<feature type="domain" description="Glycosyltransferase subfamily 4-like N-terminal" evidence="5">
    <location>
        <begin position="37"/>
        <end position="204"/>
    </location>
</feature>